<dbReference type="EMBL" id="HG994369">
    <property type="protein sequence ID" value="CAF1930059.1"/>
    <property type="molecule type" value="Genomic_DNA"/>
</dbReference>
<evidence type="ECO:0000313" key="1">
    <source>
        <dbReference type="EMBL" id="CAF1930059.1"/>
    </source>
</evidence>
<proteinExistence type="predicted"/>
<organism evidence="1">
    <name type="scientific">Brassica napus</name>
    <name type="common">Rape</name>
    <dbReference type="NCBI Taxonomy" id="3708"/>
    <lineage>
        <taxon>Eukaryota</taxon>
        <taxon>Viridiplantae</taxon>
        <taxon>Streptophyta</taxon>
        <taxon>Embryophyta</taxon>
        <taxon>Tracheophyta</taxon>
        <taxon>Spermatophyta</taxon>
        <taxon>Magnoliopsida</taxon>
        <taxon>eudicotyledons</taxon>
        <taxon>Gunneridae</taxon>
        <taxon>Pentapetalae</taxon>
        <taxon>rosids</taxon>
        <taxon>malvids</taxon>
        <taxon>Brassicales</taxon>
        <taxon>Brassicaceae</taxon>
        <taxon>Brassiceae</taxon>
        <taxon>Brassica</taxon>
    </lineage>
</organism>
<gene>
    <name evidence="1" type="ORF">DARMORV10_C05P36660.1</name>
</gene>
<dbReference type="Proteomes" id="UP001295469">
    <property type="component" value="Chromosome C05"/>
</dbReference>
<name>A0A816L2N4_BRANA</name>
<reference evidence="1" key="1">
    <citation type="submission" date="2021-01" db="EMBL/GenBank/DDBJ databases">
        <authorList>
            <consortium name="Genoscope - CEA"/>
            <person name="William W."/>
        </authorList>
    </citation>
    <scope>NUCLEOTIDE SEQUENCE</scope>
</reference>
<sequence>MSAPREMQSCCRRWHSAIRREEESKVTGAGVLCQRHHHHRSSTHRLVVGEPYFSLVTLHSGVENCLVVLSLFLFGMVVVGEIEIHGGTLVFLVIKSSDPF</sequence>
<protein>
    <submittedName>
        <fullName evidence="1">(rape) hypothetical protein</fullName>
    </submittedName>
</protein>
<dbReference type="AlphaFoldDB" id="A0A816L2N4"/>
<accession>A0A816L2N4</accession>